<dbReference type="PANTHER" id="PTHR30273:SF2">
    <property type="entry name" value="PROTEIN FECR"/>
    <property type="match status" value="1"/>
</dbReference>
<dbReference type="EMBL" id="SPUM01000063">
    <property type="protein sequence ID" value="TFW32255.1"/>
    <property type="molecule type" value="Genomic_DNA"/>
</dbReference>
<feature type="domain" description="FecR N-terminal" evidence="3">
    <location>
        <begin position="6"/>
        <end position="47"/>
    </location>
</feature>
<keyword evidence="5" id="KW-1185">Reference proteome</keyword>
<dbReference type="InterPro" id="IPR012373">
    <property type="entry name" value="Ferrdict_sens_TM"/>
</dbReference>
<evidence type="ECO:0000259" key="3">
    <source>
        <dbReference type="Pfam" id="PF16220"/>
    </source>
</evidence>
<dbReference type="Pfam" id="PF04773">
    <property type="entry name" value="FecR"/>
    <property type="match status" value="1"/>
</dbReference>
<protein>
    <submittedName>
        <fullName evidence="4">DUF4880 domain-containing protein</fullName>
    </submittedName>
</protein>
<dbReference type="InterPro" id="IPR032623">
    <property type="entry name" value="FecR_N"/>
</dbReference>
<keyword evidence="1" id="KW-0472">Membrane</keyword>
<dbReference type="Gene3D" id="3.55.50.30">
    <property type="match status" value="1"/>
</dbReference>
<dbReference type="InterPro" id="IPR006860">
    <property type="entry name" value="FecR"/>
</dbReference>
<gene>
    <name evidence="4" type="ORF">E4O92_10590</name>
</gene>
<evidence type="ECO:0000259" key="2">
    <source>
        <dbReference type="Pfam" id="PF04773"/>
    </source>
</evidence>
<dbReference type="Pfam" id="PF16220">
    <property type="entry name" value="DUF4880"/>
    <property type="match status" value="1"/>
</dbReference>
<comment type="caution">
    <text evidence="4">The sequence shown here is derived from an EMBL/GenBank/DDBJ whole genome shotgun (WGS) entry which is preliminary data.</text>
</comment>
<dbReference type="Proteomes" id="UP000297258">
    <property type="component" value="Unassembled WGS sequence"/>
</dbReference>
<feature type="domain" description="FecR protein" evidence="2">
    <location>
        <begin position="113"/>
        <end position="205"/>
    </location>
</feature>
<reference evidence="4 5" key="1">
    <citation type="submission" date="2019-03" db="EMBL/GenBank/DDBJ databases">
        <title>Draft genome of Massilia hortus sp. nov., a novel bacterial species of the Oxalobacteraceae family.</title>
        <authorList>
            <person name="Peta V."/>
            <person name="Raths R."/>
            <person name="Bucking H."/>
        </authorList>
    </citation>
    <scope>NUCLEOTIDE SEQUENCE [LARGE SCALE GENOMIC DNA]</scope>
    <source>
        <strain evidence="4 5">ONC3</strain>
    </source>
</reference>
<name>A0A4Y9T3M2_9BURK</name>
<feature type="transmembrane region" description="Helical" evidence="1">
    <location>
        <begin position="85"/>
        <end position="104"/>
    </location>
</feature>
<evidence type="ECO:0000256" key="1">
    <source>
        <dbReference type="SAM" id="Phobius"/>
    </source>
</evidence>
<proteinExistence type="predicted"/>
<accession>A0A4Y9T3M2</accession>
<dbReference type="PANTHER" id="PTHR30273">
    <property type="entry name" value="PERIPLASMIC SIGNAL SENSOR AND SIGMA FACTOR ACTIVATOR FECR-RELATED"/>
    <property type="match status" value="1"/>
</dbReference>
<keyword evidence="1" id="KW-0812">Transmembrane</keyword>
<dbReference type="GO" id="GO:0016989">
    <property type="term" value="F:sigma factor antagonist activity"/>
    <property type="evidence" value="ECO:0007669"/>
    <property type="project" value="TreeGrafter"/>
</dbReference>
<dbReference type="PIRSF" id="PIRSF018266">
    <property type="entry name" value="FecR"/>
    <property type="match status" value="1"/>
</dbReference>
<evidence type="ECO:0000313" key="5">
    <source>
        <dbReference type="Proteomes" id="UP000297258"/>
    </source>
</evidence>
<sequence length="330" mass="36405">MSRIDDEALEWAMRQASRELSAQERAAFDAWYAAHPRHQGAYLRAAAIQHSLDQVTVQDSMRPRAESRRGEWEVVSSGVARNRRALVFGGALAAGLAILATTALRPRLVDRTVLQTAQGEFRKVPLADRSVVSMNSGTELEVALTASERRIVLSQGEAWFEVAKDKTKPFIVESGDVRVRAVGTAFAVRRHPEGADVLVTEGVVEVWSEAGNARKQRVAAGARAFVGKQATSITVSEDRDDIERRLAWRSGKLVFQNRSLADAVADFNRYNSRQILIADPALSNKTLVGQYRIDQPEHFANDVRALFRVQVAITPERITIGAGPVPGTRR</sequence>
<dbReference type="OrthoDB" id="1100567at2"/>
<evidence type="ECO:0000313" key="4">
    <source>
        <dbReference type="EMBL" id="TFW32255.1"/>
    </source>
</evidence>
<dbReference type="Gene3D" id="2.60.120.1440">
    <property type="match status" value="1"/>
</dbReference>
<dbReference type="AlphaFoldDB" id="A0A4Y9T3M2"/>
<keyword evidence="1" id="KW-1133">Transmembrane helix</keyword>
<organism evidence="4 5">
    <name type="scientific">Massilia horti</name>
    <dbReference type="NCBI Taxonomy" id="2562153"/>
    <lineage>
        <taxon>Bacteria</taxon>
        <taxon>Pseudomonadati</taxon>
        <taxon>Pseudomonadota</taxon>
        <taxon>Betaproteobacteria</taxon>
        <taxon>Burkholderiales</taxon>
        <taxon>Oxalobacteraceae</taxon>
        <taxon>Telluria group</taxon>
        <taxon>Massilia</taxon>
    </lineage>
</organism>
<dbReference type="RefSeq" id="WP_135189733.1">
    <property type="nucleotide sequence ID" value="NZ_SPUM01000063.1"/>
</dbReference>